<dbReference type="Proteomes" id="UP000008963">
    <property type="component" value="Chromosome"/>
</dbReference>
<proteinExistence type="predicted"/>
<dbReference type="OrthoDB" id="5294323at2"/>
<dbReference type="HOGENOM" id="CLU_1882859_0_0_7"/>
<dbReference type="EMBL" id="FQ312005">
    <property type="protein sequence ID" value="CBW27523.1"/>
    <property type="molecule type" value="Genomic_DNA"/>
</dbReference>
<evidence type="ECO:0000313" key="1">
    <source>
        <dbReference type="EMBL" id="CBW27523.1"/>
    </source>
</evidence>
<dbReference type="STRING" id="862908.BMS_2747"/>
<gene>
    <name evidence="1" type="ordered locus">BMS_2747</name>
</gene>
<reference evidence="2" key="1">
    <citation type="journal article" date="2013" name="ISME J.">
        <title>A small predatory core genome in the divergent marine Bacteriovorax marinus SJ and the terrestrial Bdellovibrio bacteriovorus.</title>
        <authorList>
            <person name="Crossman L.C."/>
            <person name="Chen H."/>
            <person name="Cerdeno-Tarraga A.M."/>
            <person name="Brooks K."/>
            <person name="Quail M.A."/>
            <person name="Pineiro S.A."/>
            <person name="Hobley L."/>
            <person name="Sockett R.E."/>
            <person name="Bentley S.D."/>
            <person name="Parkhill J."/>
            <person name="Williams H.N."/>
            <person name="Stine O.C."/>
        </authorList>
    </citation>
    <scope>NUCLEOTIDE SEQUENCE [LARGE SCALE GENOMIC DNA]</scope>
    <source>
        <strain evidence="2">ATCC BAA-682 / DSM 15412 / SJ</strain>
    </source>
</reference>
<dbReference type="PATRIC" id="fig|862908.3.peg.2623"/>
<dbReference type="KEGG" id="bmx:BMS_2747"/>
<accession>E1WXK5</accession>
<name>E1WXK5_HALMS</name>
<protein>
    <submittedName>
        <fullName evidence="1">Uncharacterized protein</fullName>
    </submittedName>
</protein>
<keyword evidence="2" id="KW-1185">Reference proteome</keyword>
<organism evidence="1 2">
    <name type="scientific">Halobacteriovorax marinus (strain ATCC BAA-682 / DSM 15412 / SJ)</name>
    <name type="common">Bacteriovorax marinus</name>
    <dbReference type="NCBI Taxonomy" id="862908"/>
    <lineage>
        <taxon>Bacteria</taxon>
        <taxon>Pseudomonadati</taxon>
        <taxon>Bdellovibrionota</taxon>
        <taxon>Bacteriovoracia</taxon>
        <taxon>Bacteriovoracales</taxon>
        <taxon>Halobacteriovoraceae</taxon>
        <taxon>Halobacteriovorax</taxon>
    </lineage>
</organism>
<dbReference type="RefSeq" id="WP_014245297.1">
    <property type="nucleotide sequence ID" value="NC_016620.1"/>
</dbReference>
<dbReference type="AlphaFoldDB" id="E1WXK5"/>
<sequence>MDKLIAIYRYKNPYNELEQSKGSYYLLHLLTDEGALKPELMHRYCQEFDVDKPEGEVGFGPFESVDEITKFCFHISEDLRLPYIGLHSMDEFNTILEESSKVSDLLEALSSGGNILENISITQRKTFLQRVFDRN</sequence>
<evidence type="ECO:0000313" key="2">
    <source>
        <dbReference type="Proteomes" id="UP000008963"/>
    </source>
</evidence>